<sequence>MNQVLDLQKISDKESRSKLDTRAMTVGLENKN</sequence>
<dbReference type="AlphaFoldDB" id="A0A1G6PDQ2"/>
<reference evidence="2" key="1">
    <citation type="submission" date="2016-09" db="EMBL/GenBank/DDBJ databases">
        <authorList>
            <person name="Varghese N."/>
            <person name="Submissions S."/>
        </authorList>
    </citation>
    <scope>NUCLEOTIDE SEQUENCE [LARGE SCALE GENOMIC DNA]</scope>
    <source>
        <strain evidence="2">25nlg</strain>
    </source>
</reference>
<organism evidence="1 2">
    <name type="scientific">Shouchella lonarensis</name>
    <dbReference type="NCBI Taxonomy" id="1464122"/>
    <lineage>
        <taxon>Bacteria</taxon>
        <taxon>Bacillati</taxon>
        <taxon>Bacillota</taxon>
        <taxon>Bacilli</taxon>
        <taxon>Bacillales</taxon>
        <taxon>Bacillaceae</taxon>
        <taxon>Shouchella</taxon>
    </lineage>
</organism>
<protein>
    <submittedName>
        <fullName evidence="1">Uncharacterized protein</fullName>
    </submittedName>
</protein>
<dbReference type="EMBL" id="FMYM01000018">
    <property type="protein sequence ID" value="SDC78189.1"/>
    <property type="molecule type" value="Genomic_DNA"/>
</dbReference>
<evidence type="ECO:0000313" key="1">
    <source>
        <dbReference type="EMBL" id="SDC78189.1"/>
    </source>
</evidence>
<gene>
    <name evidence="1" type="ORF">SAMN05421737_1182</name>
</gene>
<evidence type="ECO:0000313" key="2">
    <source>
        <dbReference type="Proteomes" id="UP000242662"/>
    </source>
</evidence>
<keyword evidence="2" id="KW-1185">Reference proteome</keyword>
<dbReference type="RefSeq" id="WP_218124012.1">
    <property type="nucleotide sequence ID" value="NZ_FMYM01000018.1"/>
</dbReference>
<name>A0A1G6PDQ2_9BACI</name>
<accession>A0A1G6PDQ2</accession>
<dbReference type="Proteomes" id="UP000242662">
    <property type="component" value="Unassembled WGS sequence"/>
</dbReference>
<dbReference type="NCBIfam" id="NF038154">
    <property type="entry name" value="lanthi_III_a"/>
    <property type="match status" value="1"/>
</dbReference>
<proteinExistence type="predicted"/>
<dbReference type="STRING" id="1464122.SAMN05421737_1182"/>